<dbReference type="InParanoid" id="A0A0G4GJU5"/>
<feature type="region of interest" description="Disordered" evidence="1">
    <location>
        <begin position="192"/>
        <end position="215"/>
    </location>
</feature>
<sequence length="298" mass="33199">MMARVVLFGLLALAAFTTVRPDPLEQAIIRTLQSSVYSPSSDVSDPLAIIRNATKAVREVVKSKITGLHRRRLHGRRLSASRRVLMPDAARDALARMRNGTHLKELLDSVKGALKRSPNGRRQRRRMQMGPHGPNPLFAIHNDTQDVKDIIKSRLGGVVRRLHSDYLLDSLDGMNLTDAVKEQIRSTVPFTRRRLQSGNATTTAPTTTPAPASPCQSPCKANSLDECVPDMSAWKTEIEAITDPSLRRLLNDTAYCREGTYSWGSCADSTKCEFNEDDKVCDWNGNLLTPLRHMQCCH</sequence>
<gene>
    <name evidence="3" type="ORF">Vbra_18034</name>
</gene>
<protein>
    <submittedName>
        <fullName evidence="3">Uncharacterized protein</fullName>
    </submittedName>
</protein>
<dbReference type="Proteomes" id="UP000041254">
    <property type="component" value="Unassembled WGS sequence"/>
</dbReference>
<reference evidence="3 4" key="1">
    <citation type="submission" date="2014-11" db="EMBL/GenBank/DDBJ databases">
        <authorList>
            <person name="Zhu J."/>
            <person name="Qi W."/>
            <person name="Song R."/>
        </authorList>
    </citation>
    <scope>NUCLEOTIDE SEQUENCE [LARGE SCALE GENOMIC DNA]</scope>
</reference>
<dbReference type="VEuPathDB" id="CryptoDB:Vbra_18034"/>
<accession>A0A0G4GJU5</accession>
<proteinExistence type="predicted"/>
<feature type="region of interest" description="Disordered" evidence="1">
    <location>
        <begin position="115"/>
        <end position="140"/>
    </location>
</feature>
<evidence type="ECO:0000313" key="4">
    <source>
        <dbReference type="Proteomes" id="UP000041254"/>
    </source>
</evidence>
<feature type="chain" id="PRO_5005190570" evidence="2">
    <location>
        <begin position="22"/>
        <end position="298"/>
    </location>
</feature>
<dbReference type="EMBL" id="CDMY01000688">
    <property type="protein sequence ID" value="CEM30157.1"/>
    <property type="molecule type" value="Genomic_DNA"/>
</dbReference>
<dbReference type="AlphaFoldDB" id="A0A0G4GJU5"/>
<feature type="compositionally biased region" description="Basic residues" evidence="1">
    <location>
        <begin position="118"/>
        <end position="127"/>
    </location>
</feature>
<evidence type="ECO:0000256" key="2">
    <source>
        <dbReference type="SAM" id="SignalP"/>
    </source>
</evidence>
<feature type="compositionally biased region" description="Low complexity" evidence="1">
    <location>
        <begin position="200"/>
        <end position="210"/>
    </location>
</feature>
<keyword evidence="4" id="KW-1185">Reference proteome</keyword>
<evidence type="ECO:0000313" key="3">
    <source>
        <dbReference type="EMBL" id="CEM30157.1"/>
    </source>
</evidence>
<name>A0A0G4GJU5_VITBC</name>
<evidence type="ECO:0000256" key="1">
    <source>
        <dbReference type="SAM" id="MobiDB-lite"/>
    </source>
</evidence>
<keyword evidence="2" id="KW-0732">Signal</keyword>
<feature type="signal peptide" evidence="2">
    <location>
        <begin position="1"/>
        <end position="21"/>
    </location>
</feature>
<organism evidence="3 4">
    <name type="scientific">Vitrella brassicaformis (strain CCMP3155)</name>
    <dbReference type="NCBI Taxonomy" id="1169540"/>
    <lineage>
        <taxon>Eukaryota</taxon>
        <taxon>Sar</taxon>
        <taxon>Alveolata</taxon>
        <taxon>Colpodellida</taxon>
        <taxon>Vitrellaceae</taxon>
        <taxon>Vitrella</taxon>
    </lineage>
</organism>